<dbReference type="InterPro" id="IPR051678">
    <property type="entry name" value="AGP_Transferase"/>
</dbReference>
<organism evidence="2 3">
    <name type="scientific">Actinocorallia longicatena</name>
    <dbReference type="NCBI Taxonomy" id="111803"/>
    <lineage>
        <taxon>Bacteria</taxon>
        <taxon>Bacillati</taxon>
        <taxon>Actinomycetota</taxon>
        <taxon>Actinomycetes</taxon>
        <taxon>Streptosporangiales</taxon>
        <taxon>Thermomonosporaceae</taxon>
        <taxon>Actinocorallia</taxon>
    </lineage>
</organism>
<sequence>MAEGLPGYRVGSVTPLGEGEDHIAFQVNDELIVRFGKDRDPEARAARVSAEARLLAGVAELSPVPVPEPVFMIAELGCLGYFKLPGVPLIDMDASERPSHAPSIAARLGELLRTLHTTPPDRMTGLVEIDDHPATAWLEEAARTYADVAETIPRAHRAAVERFLATTPPDRHGLVFSHNDLGIEHVLVDPATWTVTGIIDWSDAAIVDPACDFGLIHRDLGTAALDRALAGYPADLDGIEAIRARAGFYARCGVLEDLAYGLQDGHRRYLGKSLDALEWLYPAARARSTSGQAEDSGSISP</sequence>
<evidence type="ECO:0000259" key="1">
    <source>
        <dbReference type="Pfam" id="PF01636"/>
    </source>
</evidence>
<protein>
    <recommendedName>
        <fullName evidence="1">Aminoglycoside phosphotransferase domain-containing protein</fullName>
    </recommendedName>
</protein>
<dbReference type="InterPro" id="IPR002575">
    <property type="entry name" value="Aminoglycoside_PTrfase"/>
</dbReference>
<dbReference type="Proteomes" id="UP001501237">
    <property type="component" value="Unassembled WGS sequence"/>
</dbReference>
<dbReference type="Pfam" id="PF01636">
    <property type="entry name" value="APH"/>
    <property type="match status" value="1"/>
</dbReference>
<evidence type="ECO:0000313" key="2">
    <source>
        <dbReference type="EMBL" id="GAA3222160.1"/>
    </source>
</evidence>
<name>A0ABP6QH06_9ACTN</name>
<keyword evidence="3" id="KW-1185">Reference proteome</keyword>
<gene>
    <name evidence="2" type="ORF">GCM10010468_47790</name>
</gene>
<dbReference type="SUPFAM" id="SSF56112">
    <property type="entry name" value="Protein kinase-like (PK-like)"/>
    <property type="match status" value="1"/>
</dbReference>
<dbReference type="Gene3D" id="3.90.1200.10">
    <property type="match status" value="1"/>
</dbReference>
<feature type="domain" description="Aminoglycoside phosphotransferase" evidence="1">
    <location>
        <begin position="13"/>
        <end position="238"/>
    </location>
</feature>
<dbReference type="EMBL" id="BAAAUV010000012">
    <property type="protein sequence ID" value="GAA3222160.1"/>
    <property type="molecule type" value="Genomic_DNA"/>
</dbReference>
<accession>A0ABP6QH06</accession>
<dbReference type="PANTHER" id="PTHR21310">
    <property type="entry name" value="AMINOGLYCOSIDE PHOSPHOTRANSFERASE-RELATED-RELATED"/>
    <property type="match status" value="1"/>
</dbReference>
<dbReference type="Gene3D" id="3.30.200.20">
    <property type="entry name" value="Phosphorylase Kinase, domain 1"/>
    <property type="match status" value="1"/>
</dbReference>
<reference evidence="3" key="1">
    <citation type="journal article" date="2019" name="Int. J. Syst. Evol. Microbiol.">
        <title>The Global Catalogue of Microorganisms (GCM) 10K type strain sequencing project: providing services to taxonomists for standard genome sequencing and annotation.</title>
        <authorList>
            <consortium name="The Broad Institute Genomics Platform"/>
            <consortium name="The Broad Institute Genome Sequencing Center for Infectious Disease"/>
            <person name="Wu L."/>
            <person name="Ma J."/>
        </authorList>
    </citation>
    <scope>NUCLEOTIDE SEQUENCE [LARGE SCALE GENOMIC DNA]</scope>
    <source>
        <strain evidence="3">JCM 9377</strain>
    </source>
</reference>
<proteinExistence type="predicted"/>
<evidence type="ECO:0000313" key="3">
    <source>
        <dbReference type="Proteomes" id="UP001501237"/>
    </source>
</evidence>
<dbReference type="InterPro" id="IPR011009">
    <property type="entry name" value="Kinase-like_dom_sf"/>
</dbReference>
<comment type="caution">
    <text evidence="2">The sequence shown here is derived from an EMBL/GenBank/DDBJ whole genome shotgun (WGS) entry which is preliminary data.</text>
</comment>